<dbReference type="Pfam" id="PF00501">
    <property type="entry name" value="AMP-binding"/>
    <property type="match status" value="1"/>
</dbReference>
<dbReference type="AlphaFoldDB" id="A0AA37F900"/>
<dbReference type="PANTHER" id="PTHR43767:SF1">
    <property type="entry name" value="NONRIBOSOMAL PEPTIDE SYNTHASE PES1 (EUROFUNG)-RELATED"/>
    <property type="match status" value="1"/>
</dbReference>
<proteinExistence type="predicted"/>
<name>A0AA37F900_9ARCH</name>
<dbReference type="SUPFAM" id="SSF56801">
    <property type="entry name" value="Acetyl-CoA synthetase-like"/>
    <property type="match status" value="1"/>
</dbReference>
<dbReference type="InterPro" id="IPR050237">
    <property type="entry name" value="ATP-dep_AMP-bd_enzyme"/>
</dbReference>
<evidence type="ECO:0000313" key="3">
    <source>
        <dbReference type="Proteomes" id="UP000632195"/>
    </source>
</evidence>
<dbReference type="InterPro" id="IPR042099">
    <property type="entry name" value="ANL_N_sf"/>
</dbReference>
<dbReference type="EMBL" id="BMNY01000001">
    <property type="protein sequence ID" value="GGM69882.1"/>
    <property type="molecule type" value="Genomic_DNA"/>
</dbReference>
<keyword evidence="3" id="KW-1185">Reference proteome</keyword>
<evidence type="ECO:0000313" key="2">
    <source>
        <dbReference type="EMBL" id="GGM69882.1"/>
    </source>
</evidence>
<sequence length="508" mass="55495">MKTMDGPGQDEETWQQETFYSYFRNVADSRRSYPALIFRGKRITYQTLLRFSDSLCMNLTTRVPVTGERRLAVLTGNTPPSVMALLAASRSGTQVEFIDPTLPADIIRKRLDLTGASIVLVNEEDFHRVKDAERTTVVCRPQDFMSFEASVSYSIRTSLRSERRPRYGDAVIKLTDLIFDGSGGVPESLDVETPWLRLYGFDASGSQAVFEVSQGQCMALARAFARRFMNSDGRLNLVNTVPAFHEAAIVDGIIAPLSTGGSSALVMDTYDTVEAISACRDAGRPVLLAPGLLLDLIVREGLHASLRGVSVTVSVGHPGSHAMEALHSVPVTALIAASHPAAPGIFSAENATKDQAGDSYGTPLEGVSLEIVGDDGSVLPEGQEGYLNIRHQYGNVETGIRAFTRSGLLHIRRPPGDVLMNGGFYIDPVELEDLICRSGAVKECAALSTDEGIEVFAVPASDGWEGQLGNYSQRNIPYYMRPSRFRRVESIPRNMNGEVVRRLLVEEE</sequence>
<evidence type="ECO:0000259" key="1">
    <source>
        <dbReference type="Pfam" id="PF00501"/>
    </source>
</evidence>
<protein>
    <submittedName>
        <fullName evidence="2">Acyl-CoA synthetase</fullName>
    </submittedName>
</protein>
<dbReference type="Proteomes" id="UP000632195">
    <property type="component" value="Unassembled WGS sequence"/>
</dbReference>
<dbReference type="InterPro" id="IPR045851">
    <property type="entry name" value="AMP-bd_C_sf"/>
</dbReference>
<dbReference type="Gene3D" id="3.40.50.12780">
    <property type="entry name" value="N-terminal domain of ligase-like"/>
    <property type="match status" value="1"/>
</dbReference>
<reference evidence="2" key="2">
    <citation type="submission" date="2022-09" db="EMBL/GenBank/DDBJ databases">
        <authorList>
            <person name="Sun Q."/>
            <person name="Ohkuma M."/>
        </authorList>
    </citation>
    <scope>NUCLEOTIDE SEQUENCE</scope>
    <source>
        <strain evidence="2">JCM 13583</strain>
    </source>
</reference>
<comment type="caution">
    <text evidence="2">The sequence shown here is derived from an EMBL/GenBank/DDBJ whole genome shotgun (WGS) entry which is preliminary data.</text>
</comment>
<feature type="domain" description="AMP-dependent synthetase/ligase" evidence="1">
    <location>
        <begin position="24"/>
        <end position="134"/>
    </location>
</feature>
<gene>
    <name evidence="2" type="ORF">GCM10007108_04940</name>
</gene>
<accession>A0AA37F900</accession>
<dbReference type="PANTHER" id="PTHR43767">
    <property type="entry name" value="LONG-CHAIN-FATTY-ACID--COA LIGASE"/>
    <property type="match status" value="1"/>
</dbReference>
<dbReference type="Gene3D" id="3.30.300.30">
    <property type="match status" value="1"/>
</dbReference>
<reference evidence="2" key="1">
    <citation type="journal article" date="2014" name="Int. J. Syst. Evol. Microbiol.">
        <title>Complete genome sequence of Corynebacterium casei LMG S-19264T (=DSM 44701T), isolated from a smear-ripened cheese.</title>
        <authorList>
            <consortium name="US DOE Joint Genome Institute (JGI-PGF)"/>
            <person name="Walter F."/>
            <person name="Albersmeier A."/>
            <person name="Kalinowski J."/>
            <person name="Ruckert C."/>
        </authorList>
    </citation>
    <scope>NUCLEOTIDE SEQUENCE</scope>
    <source>
        <strain evidence="2">JCM 13583</strain>
    </source>
</reference>
<dbReference type="InterPro" id="IPR000873">
    <property type="entry name" value="AMP-dep_synth/lig_dom"/>
</dbReference>
<dbReference type="GO" id="GO:0016878">
    <property type="term" value="F:acid-thiol ligase activity"/>
    <property type="evidence" value="ECO:0007669"/>
    <property type="project" value="UniProtKB-ARBA"/>
</dbReference>
<organism evidence="2 3">
    <name type="scientific">Thermogymnomonas acidicola</name>
    <dbReference type="NCBI Taxonomy" id="399579"/>
    <lineage>
        <taxon>Archaea</taxon>
        <taxon>Methanobacteriati</taxon>
        <taxon>Thermoplasmatota</taxon>
        <taxon>Thermoplasmata</taxon>
        <taxon>Thermoplasmatales</taxon>
        <taxon>Thermogymnomonas</taxon>
    </lineage>
</organism>